<sequence length="180" mass="19627">METSLQTPNPPVNMLSGYVSQHQTTFTVCCHDSTFKNVTASDSAGNPLFRVEGSAFGTSWSWRRKNGWVVESPDGGQLCSLQHKAQVTRDHSAVDVTVRTEAGEDVLAVMRPNGHAAITVTVSVGDTIIATVHKVEDNSPGMRGDRERSVWEARVAAGVDLSFIMVMVLCRAEMGHVWKQ</sequence>
<protein>
    <submittedName>
        <fullName evidence="1">Uncharacterized protein</fullName>
    </submittedName>
</protein>
<name>A0ACB9ZAY3_9PEZI</name>
<dbReference type="Proteomes" id="UP001497700">
    <property type="component" value="Unassembled WGS sequence"/>
</dbReference>
<reference evidence="1 2" key="1">
    <citation type="journal article" date="2022" name="New Phytol.">
        <title>Ecological generalism drives hyperdiversity of secondary metabolite gene clusters in xylarialean endophytes.</title>
        <authorList>
            <person name="Franco M.E.E."/>
            <person name="Wisecaver J.H."/>
            <person name="Arnold A.E."/>
            <person name="Ju Y.M."/>
            <person name="Slot J.C."/>
            <person name="Ahrendt S."/>
            <person name="Moore L.P."/>
            <person name="Eastman K.E."/>
            <person name="Scott K."/>
            <person name="Konkel Z."/>
            <person name="Mondo S.J."/>
            <person name="Kuo A."/>
            <person name="Hayes R.D."/>
            <person name="Haridas S."/>
            <person name="Andreopoulos B."/>
            <person name="Riley R."/>
            <person name="LaButti K."/>
            <person name="Pangilinan J."/>
            <person name="Lipzen A."/>
            <person name="Amirebrahimi M."/>
            <person name="Yan J."/>
            <person name="Adam C."/>
            <person name="Keymanesh K."/>
            <person name="Ng V."/>
            <person name="Louie K."/>
            <person name="Northen T."/>
            <person name="Drula E."/>
            <person name="Henrissat B."/>
            <person name="Hsieh H.M."/>
            <person name="Youens-Clark K."/>
            <person name="Lutzoni F."/>
            <person name="Miadlikowska J."/>
            <person name="Eastwood D.C."/>
            <person name="Hamelin R.C."/>
            <person name="Grigoriev I.V."/>
            <person name="U'Ren J.M."/>
        </authorList>
    </citation>
    <scope>NUCLEOTIDE SEQUENCE [LARGE SCALE GENOMIC DNA]</scope>
    <source>
        <strain evidence="1 2">CBS 119005</strain>
    </source>
</reference>
<proteinExistence type="predicted"/>
<keyword evidence="2" id="KW-1185">Reference proteome</keyword>
<gene>
    <name evidence="1" type="ORF">F4820DRAFT_444557</name>
</gene>
<accession>A0ACB9ZAY3</accession>
<comment type="caution">
    <text evidence="1">The sequence shown here is derived from an EMBL/GenBank/DDBJ whole genome shotgun (WGS) entry which is preliminary data.</text>
</comment>
<evidence type="ECO:0000313" key="2">
    <source>
        <dbReference type="Proteomes" id="UP001497700"/>
    </source>
</evidence>
<organism evidence="1 2">
    <name type="scientific">Hypoxylon rubiginosum</name>
    <dbReference type="NCBI Taxonomy" id="110542"/>
    <lineage>
        <taxon>Eukaryota</taxon>
        <taxon>Fungi</taxon>
        <taxon>Dikarya</taxon>
        <taxon>Ascomycota</taxon>
        <taxon>Pezizomycotina</taxon>
        <taxon>Sordariomycetes</taxon>
        <taxon>Xylariomycetidae</taxon>
        <taxon>Xylariales</taxon>
        <taxon>Hypoxylaceae</taxon>
        <taxon>Hypoxylon</taxon>
    </lineage>
</organism>
<evidence type="ECO:0000313" key="1">
    <source>
        <dbReference type="EMBL" id="KAI4868912.1"/>
    </source>
</evidence>
<dbReference type="EMBL" id="MU393434">
    <property type="protein sequence ID" value="KAI4868912.1"/>
    <property type="molecule type" value="Genomic_DNA"/>
</dbReference>